<dbReference type="InterPro" id="IPR027417">
    <property type="entry name" value="P-loop_NTPase"/>
</dbReference>
<feature type="transmembrane region" description="Helical" evidence="1">
    <location>
        <begin position="123"/>
        <end position="142"/>
    </location>
</feature>
<evidence type="ECO:0000313" key="2">
    <source>
        <dbReference type="EMBL" id="PSN71318.1"/>
    </source>
</evidence>
<dbReference type="Gene3D" id="3.40.50.300">
    <property type="entry name" value="P-loop containing nucleotide triphosphate hydrolases"/>
    <property type="match status" value="1"/>
</dbReference>
<dbReference type="Proteomes" id="UP000240883">
    <property type="component" value="Unassembled WGS sequence"/>
</dbReference>
<name>A0A2T2P1T5_CORCC</name>
<reference evidence="2 3" key="1">
    <citation type="journal article" date="2018" name="Front. Microbiol.">
        <title>Genome-Wide Analysis of Corynespora cassiicola Leaf Fall Disease Putative Effectors.</title>
        <authorList>
            <person name="Lopez D."/>
            <person name="Ribeiro S."/>
            <person name="Label P."/>
            <person name="Fumanal B."/>
            <person name="Venisse J.S."/>
            <person name="Kohler A."/>
            <person name="de Oliveira R.R."/>
            <person name="Labutti K."/>
            <person name="Lipzen A."/>
            <person name="Lail K."/>
            <person name="Bauer D."/>
            <person name="Ohm R.A."/>
            <person name="Barry K.W."/>
            <person name="Spatafora J."/>
            <person name="Grigoriev I.V."/>
            <person name="Martin F.M."/>
            <person name="Pujade-Renaud V."/>
        </authorList>
    </citation>
    <scope>NUCLEOTIDE SEQUENCE [LARGE SCALE GENOMIC DNA]</scope>
    <source>
        <strain evidence="2 3">Philippines</strain>
    </source>
</reference>
<proteinExistence type="predicted"/>
<dbReference type="EMBL" id="KZ678131">
    <property type="protein sequence ID" value="PSN71318.1"/>
    <property type="molecule type" value="Genomic_DNA"/>
</dbReference>
<keyword evidence="1" id="KW-0812">Transmembrane</keyword>
<keyword evidence="1" id="KW-1133">Transmembrane helix</keyword>
<organism evidence="2 3">
    <name type="scientific">Corynespora cassiicola Philippines</name>
    <dbReference type="NCBI Taxonomy" id="1448308"/>
    <lineage>
        <taxon>Eukaryota</taxon>
        <taxon>Fungi</taxon>
        <taxon>Dikarya</taxon>
        <taxon>Ascomycota</taxon>
        <taxon>Pezizomycotina</taxon>
        <taxon>Dothideomycetes</taxon>
        <taxon>Pleosporomycetidae</taxon>
        <taxon>Pleosporales</taxon>
        <taxon>Corynesporascaceae</taxon>
        <taxon>Corynespora</taxon>
    </lineage>
</organism>
<keyword evidence="1" id="KW-0472">Membrane</keyword>
<sequence>MIFTIARDGLEPLCKALGKDVPNVSLARIKDENAIDELARHMMMRRIKRWTVLVTAFAVVVAAFWFQHGLDVKANGHLEFHISIVSIHQLIDCRSGLILQCLLNQRRWPCFTCGDSTISVPPIVLFGHQVEVLALPLLRFLYNYHISISQKKKNT</sequence>
<evidence type="ECO:0000256" key="1">
    <source>
        <dbReference type="SAM" id="Phobius"/>
    </source>
</evidence>
<gene>
    <name evidence="2" type="ORF">BS50DRAFT_280178</name>
</gene>
<dbReference type="STRING" id="1448308.A0A2T2P1T5"/>
<dbReference type="AlphaFoldDB" id="A0A2T2P1T5"/>
<feature type="transmembrane region" description="Helical" evidence="1">
    <location>
        <begin position="50"/>
        <end position="68"/>
    </location>
</feature>
<evidence type="ECO:0000313" key="3">
    <source>
        <dbReference type="Proteomes" id="UP000240883"/>
    </source>
</evidence>
<accession>A0A2T2P1T5</accession>
<protein>
    <submittedName>
        <fullName evidence="2">Uncharacterized protein</fullName>
    </submittedName>
</protein>
<keyword evidence="3" id="KW-1185">Reference proteome</keyword>